<proteinExistence type="predicted"/>
<organism evidence="1 2">
    <name type="scientific">Scutellospora calospora</name>
    <dbReference type="NCBI Taxonomy" id="85575"/>
    <lineage>
        <taxon>Eukaryota</taxon>
        <taxon>Fungi</taxon>
        <taxon>Fungi incertae sedis</taxon>
        <taxon>Mucoromycota</taxon>
        <taxon>Glomeromycotina</taxon>
        <taxon>Glomeromycetes</taxon>
        <taxon>Diversisporales</taxon>
        <taxon>Gigasporaceae</taxon>
        <taxon>Scutellospora</taxon>
    </lineage>
</organism>
<feature type="non-terminal residue" evidence="1">
    <location>
        <position position="60"/>
    </location>
</feature>
<accession>A0ACA9NBV1</accession>
<comment type="caution">
    <text evidence="1">The sequence shown here is derived from an EMBL/GenBank/DDBJ whole genome shotgun (WGS) entry which is preliminary data.</text>
</comment>
<name>A0ACA9NBV1_9GLOM</name>
<dbReference type="EMBL" id="CAJVPM010023047">
    <property type="protein sequence ID" value="CAG8648048.1"/>
    <property type="molecule type" value="Genomic_DNA"/>
</dbReference>
<dbReference type="Proteomes" id="UP000789860">
    <property type="component" value="Unassembled WGS sequence"/>
</dbReference>
<keyword evidence="2" id="KW-1185">Reference proteome</keyword>
<evidence type="ECO:0000313" key="2">
    <source>
        <dbReference type="Proteomes" id="UP000789860"/>
    </source>
</evidence>
<protein>
    <submittedName>
        <fullName evidence="1">6522_t:CDS:1</fullName>
    </submittedName>
</protein>
<gene>
    <name evidence="1" type="ORF">SCALOS_LOCUS8567</name>
</gene>
<reference evidence="1" key="1">
    <citation type="submission" date="2021-06" db="EMBL/GenBank/DDBJ databases">
        <authorList>
            <person name="Kallberg Y."/>
            <person name="Tangrot J."/>
            <person name="Rosling A."/>
        </authorList>
    </citation>
    <scope>NUCLEOTIDE SEQUENCE</scope>
    <source>
        <strain evidence="1">AU212A</strain>
    </source>
</reference>
<evidence type="ECO:0000313" key="1">
    <source>
        <dbReference type="EMBL" id="CAG8648048.1"/>
    </source>
</evidence>
<feature type="non-terminal residue" evidence="1">
    <location>
        <position position="1"/>
    </location>
</feature>
<sequence length="60" mass="7089">LLDSRHHYDEICTLKGYSVRELEDILKNEPESKKVETMQKKDINRKDNNVISVNDEESLK</sequence>